<organism evidence="7 8">
    <name type="scientific">Faecalispora sporosphaeroides</name>
    <dbReference type="NCBI Taxonomy" id="1549"/>
    <lineage>
        <taxon>Bacteria</taxon>
        <taxon>Bacillati</taxon>
        <taxon>Bacillota</taxon>
        <taxon>Clostridia</taxon>
        <taxon>Eubacteriales</taxon>
        <taxon>Oscillospiraceae</taxon>
        <taxon>Faecalispora</taxon>
    </lineage>
</organism>
<dbReference type="Gene3D" id="3.40.830.10">
    <property type="entry name" value="LigB-like"/>
    <property type="match status" value="1"/>
</dbReference>
<evidence type="ECO:0000313" key="7">
    <source>
        <dbReference type="EMBL" id="MBE6833476.1"/>
    </source>
</evidence>
<proteinExistence type="inferred from homology"/>
<keyword evidence="5 7" id="KW-0560">Oxidoreductase</keyword>
<dbReference type="NCBIfam" id="NF007914">
    <property type="entry name" value="PRK10628.1"/>
    <property type="match status" value="1"/>
</dbReference>
<evidence type="ECO:0000256" key="3">
    <source>
        <dbReference type="ARBA" id="ARBA00022723"/>
    </source>
</evidence>
<keyword evidence="4" id="KW-0862">Zinc</keyword>
<dbReference type="RefSeq" id="WP_326840374.1">
    <property type="nucleotide sequence ID" value="NZ_SVNY01000003.1"/>
</dbReference>
<dbReference type="EC" id="1.13.11.29" evidence="7"/>
<comment type="similarity">
    <text evidence="2">Belongs to the DODA-type extradiol aromatic ring-opening dioxygenase family.</text>
</comment>
<evidence type="ECO:0000256" key="5">
    <source>
        <dbReference type="ARBA" id="ARBA00023002"/>
    </source>
</evidence>
<gene>
    <name evidence="7" type="primary">ygiD</name>
    <name evidence="7" type="ORF">E7512_07840</name>
</gene>
<comment type="caution">
    <text evidence="7">The sequence shown here is derived from an EMBL/GenBank/DDBJ whole genome shotgun (WGS) entry which is preliminary data.</text>
</comment>
<dbReference type="PANTHER" id="PTHR30096">
    <property type="entry name" value="4,5-DOPA DIOXYGENASE EXTRADIOL-LIKE PROTEIN"/>
    <property type="match status" value="1"/>
</dbReference>
<dbReference type="PIRSF" id="PIRSF006157">
    <property type="entry name" value="Doxgns_DODA"/>
    <property type="match status" value="1"/>
</dbReference>
<reference evidence="7" key="1">
    <citation type="submission" date="2019-04" db="EMBL/GenBank/DDBJ databases">
        <title>Evolution of Biomass-Degrading Anaerobic Consortia Revealed by Metagenomics.</title>
        <authorList>
            <person name="Peng X."/>
        </authorList>
    </citation>
    <scope>NUCLEOTIDE SEQUENCE</scope>
    <source>
        <strain evidence="7">SIG551</strain>
    </source>
</reference>
<dbReference type="InterPro" id="IPR014436">
    <property type="entry name" value="Extradiol_dOase_DODA"/>
</dbReference>
<keyword evidence="3" id="KW-0479">Metal-binding</keyword>
<evidence type="ECO:0000256" key="4">
    <source>
        <dbReference type="ARBA" id="ARBA00022833"/>
    </source>
</evidence>
<dbReference type="PANTHER" id="PTHR30096:SF0">
    <property type="entry name" value="4,5-DOPA DIOXYGENASE EXTRADIOL-LIKE PROTEIN"/>
    <property type="match status" value="1"/>
</dbReference>
<evidence type="ECO:0000256" key="1">
    <source>
        <dbReference type="ARBA" id="ARBA00001947"/>
    </source>
</evidence>
<dbReference type="GO" id="GO:0008198">
    <property type="term" value="F:ferrous iron binding"/>
    <property type="evidence" value="ECO:0007669"/>
    <property type="project" value="InterPro"/>
</dbReference>
<evidence type="ECO:0000259" key="6">
    <source>
        <dbReference type="Pfam" id="PF02900"/>
    </source>
</evidence>
<dbReference type="EMBL" id="SVNY01000003">
    <property type="protein sequence ID" value="MBE6833476.1"/>
    <property type="molecule type" value="Genomic_DNA"/>
</dbReference>
<feature type="domain" description="Extradiol ring-cleavage dioxygenase class III enzyme subunit B" evidence="6">
    <location>
        <begin position="23"/>
        <end position="233"/>
    </location>
</feature>
<dbReference type="GO" id="GO:0008270">
    <property type="term" value="F:zinc ion binding"/>
    <property type="evidence" value="ECO:0007669"/>
    <property type="project" value="InterPro"/>
</dbReference>
<name>A0A928Q403_9FIRM</name>
<dbReference type="AlphaFoldDB" id="A0A928Q403"/>
<evidence type="ECO:0000313" key="8">
    <source>
        <dbReference type="Proteomes" id="UP000754750"/>
    </source>
</evidence>
<keyword evidence="7" id="KW-0223">Dioxygenase</keyword>
<protein>
    <submittedName>
        <fullName evidence="7">4,5-DOPA dioxygenase extradiol</fullName>
        <ecNumber evidence="7">1.13.11.29</ecNumber>
    </submittedName>
</protein>
<accession>A0A928Q403</accession>
<evidence type="ECO:0000256" key="2">
    <source>
        <dbReference type="ARBA" id="ARBA00007581"/>
    </source>
</evidence>
<sequence>MPERMPALFVGHGSPMNAVENNKYTKKWQEIGRQLARPRAILIISAHWYTHGTRIMDTKTPRLVYDMYGFPEELYRVQYPSPGSPELAGRAQELLSVPVQTDNSWGIDHGAWSVLCRLFPEANIPVVQLSVDGTADAQAHFEMGRELSALRDEGVMIIGSGNVVHNLAKIQWGTESRFSWAEEFDGYIRDKIEKKEFPDVVDYKKAGSCAKMAFPMPDHFYPLLYALGASNEADRLTVFNDDCLMGSLSMTSYLFQP</sequence>
<dbReference type="SUPFAM" id="SSF53213">
    <property type="entry name" value="LigB-like"/>
    <property type="match status" value="1"/>
</dbReference>
<dbReference type="CDD" id="cd07363">
    <property type="entry name" value="45_DOPA_Dioxygenase"/>
    <property type="match status" value="1"/>
</dbReference>
<dbReference type="InterPro" id="IPR004183">
    <property type="entry name" value="Xdiol_dOase_suB"/>
</dbReference>
<comment type="cofactor">
    <cofactor evidence="1">
        <name>Zn(2+)</name>
        <dbReference type="ChEBI" id="CHEBI:29105"/>
    </cofactor>
</comment>
<dbReference type="Proteomes" id="UP000754750">
    <property type="component" value="Unassembled WGS sequence"/>
</dbReference>
<dbReference type="Pfam" id="PF02900">
    <property type="entry name" value="LigB"/>
    <property type="match status" value="1"/>
</dbReference>
<dbReference type="GO" id="GO:0050297">
    <property type="term" value="F:stizolobate synthase activity"/>
    <property type="evidence" value="ECO:0007669"/>
    <property type="project" value="UniProtKB-EC"/>
</dbReference>